<feature type="domain" description="Nucleotide exchange factor Fes1" evidence="6">
    <location>
        <begin position="1"/>
        <end position="85"/>
    </location>
</feature>
<keyword evidence="4" id="KW-0677">Repeat</keyword>
<accession>A0A4V4NG52</accession>
<protein>
    <recommendedName>
        <fullName evidence="3">Hsp70 nucleotide exchange factor FES1</fullName>
    </recommendedName>
    <alternativeName>
        <fullName evidence="2">Hsp70 nucleotide exchange factor fes1</fullName>
    </alternativeName>
</protein>
<dbReference type="Gene3D" id="1.25.10.10">
    <property type="entry name" value="Leucine-rich Repeat Variant"/>
    <property type="match status" value="1"/>
</dbReference>
<evidence type="ECO:0000259" key="6">
    <source>
        <dbReference type="Pfam" id="PF08609"/>
    </source>
</evidence>
<dbReference type="AlphaFoldDB" id="A0A4V4NG52"/>
<sequence>MEKLLQWSTAQQSDDPEVRSRAPAPDPKILAQVLGANTGKDESTLMKEDISVLVCDDPRITVDDKLTALEDFEMLVQNLDNANNISPMGIWPEIAKLYTYEGEEQDEFRGLGALITGTAVQNNTKCQNDFLKNVGSKGIKDLLELSKSGAKNTRARALYALSGLVAHNGEIYKLFVDVNGWEFLTSILSQNFEDNREDRKLLLRCLGLLKSLIYDEITEENKEATSSRADRFELVNKFDLVNIIAKYLFNDVHFDIKERVANILGYLSQHGYKFTESESDNVKKNLATTDKESINQEDYKHLSQFL</sequence>
<evidence type="ECO:0000313" key="7">
    <source>
        <dbReference type="EMBL" id="TID30640.1"/>
    </source>
</evidence>
<evidence type="ECO:0000256" key="3">
    <source>
        <dbReference type="ARBA" id="ARBA00020719"/>
    </source>
</evidence>
<dbReference type="GO" id="GO:0005783">
    <property type="term" value="C:endoplasmic reticulum"/>
    <property type="evidence" value="ECO:0007669"/>
    <property type="project" value="TreeGrafter"/>
</dbReference>
<feature type="region of interest" description="Disordered" evidence="5">
    <location>
        <begin position="1"/>
        <end position="25"/>
    </location>
</feature>
<dbReference type="Proteomes" id="UP000307173">
    <property type="component" value="Unassembled WGS sequence"/>
</dbReference>
<proteinExistence type="inferred from homology"/>
<feature type="compositionally biased region" description="Polar residues" evidence="5">
    <location>
        <begin position="1"/>
        <end position="13"/>
    </location>
</feature>
<dbReference type="GO" id="GO:0000774">
    <property type="term" value="F:adenyl-nucleotide exchange factor activity"/>
    <property type="evidence" value="ECO:0007669"/>
    <property type="project" value="TreeGrafter"/>
</dbReference>
<dbReference type="PANTHER" id="PTHR19316:SF18">
    <property type="entry name" value="HSP70-BINDING PROTEIN 1"/>
    <property type="match status" value="1"/>
</dbReference>
<evidence type="ECO:0000256" key="1">
    <source>
        <dbReference type="ARBA" id="ARBA00011045"/>
    </source>
</evidence>
<keyword evidence="8" id="KW-1185">Reference proteome</keyword>
<name>A0A4V4NG52_9ASCO</name>
<organism evidence="7 8">
    <name type="scientific">Pichia inconspicua</name>
    <dbReference type="NCBI Taxonomy" id="52247"/>
    <lineage>
        <taxon>Eukaryota</taxon>
        <taxon>Fungi</taxon>
        <taxon>Dikarya</taxon>
        <taxon>Ascomycota</taxon>
        <taxon>Saccharomycotina</taxon>
        <taxon>Pichiomycetes</taxon>
        <taxon>Pichiales</taxon>
        <taxon>Pichiaceae</taxon>
        <taxon>Pichia</taxon>
    </lineage>
</organism>
<reference evidence="7 8" key="1">
    <citation type="journal article" date="2019" name="Front. Genet.">
        <title>Whole-Genome Sequencing of the Opportunistic Yeast Pathogen Candida inconspicua Uncovers Its Hybrid Origin.</title>
        <authorList>
            <person name="Mixao V."/>
            <person name="Hansen A.P."/>
            <person name="Saus E."/>
            <person name="Boekhout T."/>
            <person name="Lass-Florl C."/>
            <person name="Gabaldon T."/>
        </authorList>
    </citation>
    <scope>NUCLEOTIDE SEQUENCE [LARGE SCALE GENOMIC DNA]</scope>
    <source>
        <strain evidence="7 8">CBS 180</strain>
    </source>
</reference>
<dbReference type="EMBL" id="SELW01000129">
    <property type="protein sequence ID" value="TID30640.1"/>
    <property type="molecule type" value="Genomic_DNA"/>
</dbReference>
<comment type="similarity">
    <text evidence="1">Belongs to the FES1 family.</text>
</comment>
<dbReference type="InterPro" id="IPR050693">
    <property type="entry name" value="Hsp70_NEF-Inhibitors"/>
</dbReference>
<gene>
    <name evidence="7" type="ORF">CANINC_000795</name>
</gene>
<evidence type="ECO:0000256" key="4">
    <source>
        <dbReference type="ARBA" id="ARBA00022737"/>
    </source>
</evidence>
<dbReference type="InterPro" id="IPR013918">
    <property type="entry name" value="Nucleotide_exch_fac_Fes1"/>
</dbReference>
<dbReference type="STRING" id="52247.A0A4V4NG52"/>
<dbReference type="InterPro" id="IPR011989">
    <property type="entry name" value="ARM-like"/>
</dbReference>
<evidence type="ECO:0000313" key="8">
    <source>
        <dbReference type="Proteomes" id="UP000307173"/>
    </source>
</evidence>
<evidence type="ECO:0000256" key="5">
    <source>
        <dbReference type="SAM" id="MobiDB-lite"/>
    </source>
</evidence>
<evidence type="ECO:0000256" key="2">
    <source>
        <dbReference type="ARBA" id="ARBA00015214"/>
    </source>
</evidence>
<dbReference type="SUPFAM" id="SSF48371">
    <property type="entry name" value="ARM repeat"/>
    <property type="match status" value="1"/>
</dbReference>
<comment type="caution">
    <text evidence="7">The sequence shown here is derived from an EMBL/GenBank/DDBJ whole genome shotgun (WGS) entry which is preliminary data.</text>
</comment>
<dbReference type="PANTHER" id="PTHR19316">
    <property type="entry name" value="PROTEIN FOLDING REGULATOR"/>
    <property type="match status" value="1"/>
</dbReference>
<dbReference type="OrthoDB" id="10250458at2759"/>
<dbReference type="InterPro" id="IPR016024">
    <property type="entry name" value="ARM-type_fold"/>
</dbReference>
<dbReference type="Pfam" id="PF08609">
    <property type="entry name" value="Fes1"/>
    <property type="match status" value="1"/>
</dbReference>